<gene>
    <name evidence="1" type="ORF">RPERSI_LOCUS3800</name>
</gene>
<evidence type="ECO:0000313" key="1">
    <source>
        <dbReference type="EMBL" id="CAG8547048.1"/>
    </source>
</evidence>
<reference evidence="1" key="1">
    <citation type="submission" date="2021-06" db="EMBL/GenBank/DDBJ databases">
        <authorList>
            <person name="Kallberg Y."/>
            <person name="Tangrot J."/>
            <person name="Rosling A."/>
        </authorList>
    </citation>
    <scope>NUCLEOTIDE SEQUENCE</scope>
    <source>
        <strain evidence="1">MA461A</strain>
    </source>
</reference>
<accession>A0ACA9LRR1</accession>
<proteinExistence type="predicted"/>
<keyword evidence="2" id="KW-1185">Reference proteome</keyword>
<dbReference type="EMBL" id="CAJVQC010004935">
    <property type="protein sequence ID" value="CAG8547048.1"/>
    <property type="molecule type" value="Genomic_DNA"/>
</dbReference>
<organism evidence="1 2">
    <name type="scientific">Racocetra persica</name>
    <dbReference type="NCBI Taxonomy" id="160502"/>
    <lineage>
        <taxon>Eukaryota</taxon>
        <taxon>Fungi</taxon>
        <taxon>Fungi incertae sedis</taxon>
        <taxon>Mucoromycota</taxon>
        <taxon>Glomeromycotina</taxon>
        <taxon>Glomeromycetes</taxon>
        <taxon>Diversisporales</taxon>
        <taxon>Gigasporaceae</taxon>
        <taxon>Racocetra</taxon>
    </lineage>
</organism>
<name>A0ACA9LRR1_9GLOM</name>
<comment type="caution">
    <text evidence="1">The sequence shown here is derived from an EMBL/GenBank/DDBJ whole genome shotgun (WGS) entry which is preliminary data.</text>
</comment>
<sequence length="102" mass="11952">MLENYNNESLFVYNELIENDNNKGFAKKLLNIANIFYYKNDSNKFSAKRTPILFTFWNQNKTGEEANKAELSDNEWLDKANKDEADKDDTEDLSEDEIKISN</sequence>
<protein>
    <submittedName>
        <fullName evidence="1">3425_t:CDS:1</fullName>
    </submittedName>
</protein>
<feature type="non-terminal residue" evidence="1">
    <location>
        <position position="102"/>
    </location>
</feature>
<evidence type="ECO:0000313" key="2">
    <source>
        <dbReference type="Proteomes" id="UP000789920"/>
    </source>
</evidence>
<dbReference type="Proteomes" id="UP000789920">
    <property type="component" value="Unassembled WGS sequence"/>
</dbReference>